<dbReference type="PANTHER" id="PTHR10634:SF149">
    <property type="entry name" value="AN1-TYPE DOMAIN-CONTAINING PROTEIN-RELATED"/>
    <property type="match status" value="1"/>
</dbReference>
<dbReference type="OrthoDB" id="428577at2759"/>
<dbReference type="InterPro" id="IPR002653">
    <property type="entry name" value="Znf_A20"/>
</dbReference>
<dbReference type="SMART" id="SM00154">
    <property type="entry name" value="ZnF_AN1"/>
    <property type="match status" value="1"/>
</dbReference>
<feature type="region of interest" description="Disordered" evidence="6">
    <location>
        <begin position="49"/>
        <end position="85"/>
    </location>
</feature>
<gene>
    <name evidence="9" type="ORF">SELMODRAFT_37919</name>
</gene>
<keyword evidence="10" id="KW-1185">Reference proteome</keyword>
<dbReference type="HOGENOM" id="CLU_057016_5_3_1"/>
<dbReference type="STRING" id="88036.D8QSK2"/>
<comment type="function">
    <text evidence="1">May be involved in environmental stress response.</text>
</comment>
<evidence type="ECO:0000256" key="6">
    <source>
        <dbReference type="SAM" id="MobiDB-lite"/>
    </source>
</evidence>
<dbReference type="SMART" id="SM00259">
    <property type="entry name" value="ZnF_A20"/>
    <property type="match status" value="1"/>
</dbReference>
<dbReference type="Gramene" id="EFJ37449">
    <property type="protein sequence ID" value="EFJ37449"/>
    <property type="gene ID" value="SELMODRAFT_37919"/>
</dbReference>
<evidence type="ECO:0000313" key="10">
    <source>
        <dbReference type="Proteomes" id="UP000001514"/>
    </source>
</evidence>
<dbReference type="InterPro" id="IPR050652">
    <property type="entry name" value="AN1_A20_ZnFinger"/>
</dbReference>
<feature type="compositionally biased region" description="Low complexity" evidence="6">
    <location>
        <begin position="49"/>
        <end position="81"/>
    </location>
</feature>
<reference evidence="9 10" key="1">
    <citation type="journal article" date="2011" name="Science">
        <title>The Selaginella genome identifies genetic changes associated with the evolution of vascular plants.</title>
        <authorList>
            <person name="Banks J.A."/>
            <person name="Nishiyama T."/>
            <person name="Hasebe M."/>
            <person name="Bowman J.L."/>
            <person name="Gribskov M."/>
            <person name="dePamphilis C."/>
            <person name="Albert V.A."/>
            <person name="Aono N."/>
            <person name="Aoyama T."/>
            <person name="Ambrose B.A."/>
            <person name="Ashton N.W."/>
            <person name="Axtell M.J."/>
            <person name="Barker E."/>
            <person name="Barker M.S."/>
            <person name="Bennetzen J.L."/>
            <person name="Bonawitz N.D."/>
            <person name="Chapple C."/>
            <person name="Cheng C."/>
            <person name="Correa L.G."/>
            <person name="Dacre M."/>
            <person name="DeBarry J."/>
            <person name="Dreyer I."/>
            <person name="Elias M."/>
            <person name="Engstrom E.M."/>
            <person name="Estelle M."/>
            <person name="Feng L."/>
            <person name="Finet C."/>
            <person name="Floyd S.K."/>
            <person name="Frommer W.B."/>
            <person name="Fujita T."/>
            <person name="Gramzow L."/>
            <person name="Gutensohn M."/>
            <person name="Harholt J."/>
            <person name="Hattori M."/>
            <person name="Heyl A."/>
            <person name="Hirai T."/>
            <person name="Hiwatashi Y."/>
            <person name="Ishikawa M."/>
            <person name="Iwata M."/>
            <person name="Karol K.G."/>
            <person name="Koehler B."/>
            <person name="Kolukisaoglu U."/>
            <person name="Kubo M."/>
            <person name="Kurata T."/>
            <person name="Lalonde S."/>
            <person name="Li K."/>
            <person name="Li Y."/>
            <person name="Litt A."/>
            <person name="Lyons E."/>
            <person name="Manning G."/>
            <person name="Maruyama T."/>
            <person name="Michael T.P."/>
            <person name="Mikami K."/>
            <person name="Miyazaki S."/>
            <person name="Morinaga S."/>
            <person name="Murata T."/>
            <person name="Mueller-Roeber B."/>
            <person name="Nelson D.R."/>
            <person name="Obara M."/>
            <person name="Oguri Y."/>
            <person name="Olmstead R.G."/>
            <person name="Onodera N."/>
            <person name="Petersen B.L."/>
            <person name="Pils B."/>
            <person name="Prigge M."/>
            <person name="Rensing S.A."/>
            <person name="Riano-Pachon D.M."/>
            <person name="Roberts A.W."/>
            <person name="Sato Y."/>
            <person name="Scheller H.V."/>
            <person name="Schulz B."/>
            <person name="Schulz C."/>
            <person name="Shakirov E.V."/>
            <person name="Shibagaki N."/>
            <person name="Shinohara N."/>
            <person name="Shippen D.E."/>
            <person name="Soerensen I."/>
            <person name="Sotooka R."/>
            <person name="Sugimoto N."/>
            <person name="Sugita M."/>
            <person name="Sumikawa N."/>
            <person name="Tanurdzic M."/>
            <person name="Theissen G."/>
            <person name="Ulvskov P."/>
            <person name="Wakazuki S."/>
            <person name="Weng J.K."/>
            <person name="Willats W.W."/>
            <person name="Wipf D."/>
            <person name="Wolf P.G."/>
            <person name="Yang L."/>
            <person name="Zimmer A.D."/>
            <person name="Zhu Q."/>
            <person name="Mitros T."/>
            <person name="Hellsten U."/>
            <person name="Loque D."/>
            <person name="Otillar R."/>
            <person name="Salamov A."/>
            <person name="Schmutz J."/>
            <person name="Shapiro H."/>
            <person name="Lindquist E."/>
            <person name="Lucas S."/>
            <person name="Rokhsar D."/>
            <person name="Grigoriev I.V."/>
        </authorList>
    </citation>
    <scope>NUCLEOTIDE SEQUENCE [LARGE SCALE GENOMIC DNA]</scope>
</reference>
<evidence type="ECO:0000256" key="4">
    <source>
        <dbReference type="ARBA" id="ARBA00022833"/>
    </source>
</evidence>
<dbReference type="EMBL" id="GL377566">
    <property type="protein sequence ID" value="EFJ37449.1"/>
    <property type="molecule type" value="Genomic_DNA"/>
</dbReference>
<dbReference type="KEGG" id="smo:SELMODRAFT_37919"/>
<dbReference type="SUPFAM" id="SSF57716">
    <property type="entry name" value="Glucocorticoid receptor-like (DNA-binding domain)"/>
    <property type="match status" value="1"/>
</dbReference>
<evidence type="ECO:0000256" key="3">
    <source>
        <dbReference type="ARBA" id="ARBA00022771"/>
    </source>
</evidence>
<feature type="domain" description="AN1-type" evidence="8">
    <location>
        <begin position="85"/>
        <end position="131"/>
    </location>
</feature>
<dbReference type="GO" id="GO:0008270">
    <property type="term" value="F:zinc ion binding"/>
    <property type="evidence" value="ECO:0007669"/>
    <property type="project" value="UniProtKB-KW"/>
</dbReference>
<dbReference type="Proteomes" id="UP000001514">
    <property type="component" value="Unassembled WGS sequence"/>
</dbReference>
<dbReference type="GO" id="GO:0003677">
    <property type="term" value="F:DNA binding"/>
    <property type="evidence" value="ECO:0007669"/>
    <property type="project" value="InterPro"/>
</dbReference>
<evidence type="ECO:0000259" key="7">
    <source>
        <dbReference type="PROSITE" id="PS51036"/>
    </source>
</evidence>
<evidence type="ECO:0000313" key="9">
    <source>
        <dbReference type="EMBL" id="EFJ37449.1"/>
    </source>
</evidence>
<sequence>AAEAPVPCANNCGFFGNGTTMNLCSKCYRDSAKMAMAVEISSGAAPILPSGSAKARASPAAAPRDLPQSCCEGSSEGSSGSCPPPAAPDRCSCCRRKVGLMGVTCRCGKVLCFPHRYPSEHGCEFDFQSQGRIAIAKANPVVIASKIDKI</sequence>
<dbReference type="Gene3D" id="1.20.5.4770">
    <property type="match status" value="1"/>
</dbReference>
<evidence type="ECO:0000256" key="1">
    <source>
        <dbReference type="ARBA" id="ARBA00003732"/>
    </source>
</evidence>
<dbReference type="PANTHER" id="PTHR10634">
    <property type="entry name" value="AN1-TYPE ZINC FINGER PROTEIN"/>
    <property type="match status" value="1"/>
</dbReference>
<dbReference type="PROSITE" id="PS51039">
    <property type="entry name" value="ZF_AN1"/>
    <property type="match status" value="1"/>
</dbReference>
<organism evidence="10">
    <name type="scientific">Selaginella moellendorffii</name>
    <name type="common">Spikemoss</name>
    <dbReference type="NCBI Taxonomy" id="88036"/>
    <lineage>
        <taxon>Eukaryota</taxon>
        <taxon>Viridiplantae</taxon>
        <taxon>Streptophyta</taxon>
        <taxon>Embryophyta</taxon>
        <taxon>Tracheophyta</taxon>
        <taxon>Lycopodiopsida</taxon>
        <taxon>Selaginellales</taxon>
        <taxon>Selaginellaceae</taxon>
        <taxon>Selaginella</taxon>
    </lineage>
</organism>
<dbReference type="InParanoid" id="D8QSK2"/>
<keyword evidence="3 5" id="KW-0863">Zinc-finger</keyword>
<evidence type="ECO:0000256" key="2">
    <source>
        <dbReference type="ARBA" id="ARBA00022723"/>
    </source>
</evidence>
<proteinExistence type="predicted"/>
<dbReference type="PROSITE" id="PS51036">
    <property type="entry name" value="ZF_A20"/>
    <property type="match status" value="1"/>
</dbReference>
<feature type="domain" description="A20-type" evidence="7">
    <location>
        <begin position="2"/>
        <end position="36"/>
    </location>
</feature>
<dbReference type="SUPFAM" id="SSF118310">
    <property type="entry name" value="AN1-like Zinc finger"/>
    <property type="match status" value="1"/>
</dbReference>
<accession>D8QSK2</accession>
<evidence type="ECO:0008006" key="11">
    <source>
        <dbReference type="Google" id="ProtNLM"/>
    </source>
</evidence>
<evidence type="ECO:0000256" key="5">
    <source>
        <dbReference type="PROSITE-ProRule" id="PRU00449"/>
    </source>
</evidence>
<dbReference type="Pfam" id="PF01754">
    <property type="entry name" value="zf-A20"/>
    <property type="match status" value="1"/>
</dbReference>
<keyword evidence="4" id="KW-0862">Zinc</keyword>
<dbReference type="Gene3D" id="4.10.1110.10">
    <property type="entry name" value="AN1-like Zinc finger"/>
    <property type="match status" value="1"/>
</dbReference>
<evidence type="ECO:0000259" key="8">
    <source>
        <dbReference type="PROSITE" id="PS51039"/>
    </source>
</evidence>
<dbReference type="InterPro" id="IPR000058">
    <property type="entry name" value="Znf_AN1"/>
</dbReference>
<name>D8QSK2_SELML</name>
<dbReference type="eggNOG" id="KOG3173">
    <property type="taxonomic scope" value="Eukaryota"/>
</dbReference>
<protein>
    <recommendedName>
        <fullName evidence="11">AN1-type domain-containing protein</fullName>
    </recommendedName>
</protein>
<keyword evidence="2" id="KW-0479">Metal-binding</keyword>
<feature type="non-terminal residue" evidence="9">
    <location>
        <position position="150"/>
    </location>
</feature>
<dbReference type="Pfam" id="PF01428">
    <property type="entry name" value="zf-AN1"/>
    <property type="match status" value="1"/>
</dbReference>
<feature type="non-terminal residue" evidence="9">
    <location>
        <position position="1"/>
    </location>
</feature>
<dbReference type="AlphaFoldDB" id="D8QSK2"/>
<dbReference type="InterPro" id="IPR035896">
    <property type="entry name" value="AN1-like_Znf"/>
</dbReference>